<reference evidence="2" key="1">
    <citation type="submission" date="2021-12" db="EMBL/GenBank/DDBJ databases">
        <authorList>
            <person name="King R."/>
        </authorList>
    </citation>
    <scope>NUCLEOTIDE SEQUENCE</scope>
</reference>
<organism evidence="2 3">
    <name type="scientific">Bemisia tabaci</name>
    <name type="common">Sweetpotato whitefly</name>
    <name type="synonym">Aleurodes tabaci</name>
    <dbReference type="NCBI Taxonomy" id="7038"/>
    <lineage>
        <taxon>Eukaryota</taxon>
        <taxon>Metazoa</taxon>
        <taxon>Ecdysozoa</taxon>
        <taxon>Arthropoda</taxon>
        <taxon>Hexapoda</taxon>
        <taxon>Insecta</taxon>
        <taxon>Pterygota</taxon>
        <taxon>Neoptera</taxon>
        <taxon>Paraneoptera</taxon>
        <taxon>Hemiptera</taxon>
        <taxon>Sternorrhyncha</taxon>
        <taxon>Aleyrodoidea</taxon>
        <taxon>Aleyrodidae</taxon>
        <taxon>Aleyrodinae</taxon>
        <taxon>Bemisia</taxon>
    </lineage>
</organism>
<dbReference type="AlphaFoldDB" id="A0A9P0A352"/>
<keyword evidence="3" id="KW-1185">Reference proteome</keyword>
<evidence type="ECO:0000313" key="2">
    <source>
        <dbReference type="EMBL" id="CAH0384759.1"/>
    </source>
</evidence>
<proteinExistence type="predicted"/>
<name>A0A9P0A352_BEMTA</name>
<protein>
    <recommendedName>
        <fullName evidence="1">ASCC3-like N-terminal domain-containing protein</fullName>
    </recommendedName>
</protein>
<evidence type="ECO:0000313" key="3">
    <source>
        <dbReference type="Proteomes" id="UP001152759"/>
    </source>
</evidence>
<dbReference type="EMBL" id="OU963863">
    <property type="protein sequence ID" value="CAH0384759.1"/>
    <property type="molecule type" value="Genomic_DNA"/>
</dbReference>
<dbReference type="Pfam" id="PF26582">
    <property type="entry name" value="ASCC3_N"/>
    <property type="match status" value="1"/>
</dbReference>
<evidence type="ECO:0000259" key="1">
    <source>
        <dbReference type="Pfam" id="PF26582"/>
    </source>
</evidence>
<sequence>MSPISSSSLLSLRKFSWSSLCQFIENIDGPNLEVAENLEKLLGDVKELMGDDEVMEVVEDATIFVLKLFMNESAMLMKHAMNLKKLFGPISFQQSSRLFEVCAL</sequence>
<gene>
    <name evidence="2" type="ORF">BEMITA_LOCUS4054</name>
</gene>
<dbReference type="Proteomes" id="UP001152759">
    <property type="component" value="Chromosome 2"/>
</dbReference>
<dbReference type="InterPro" id="IPR058856">
    <property type="entry name" value="ASCC3_N"/>
</dbReference>
<accession>A0A9P0A352</accession>
<feature type="domain" description="ASCC3-like N-terminal" evidence="1">
    <location>
        <begin position="33"/>
        <end position="98"/>
    </location>
</feature>